<dbReference type="Proteomes" id="UP000266841">
    <property type="component" value="Unassembled WGS sequence"/>
</dbReference>
<protein>
    <submittedName>
        <fullName evidence="2">Uncharacterized protein</fullName>
    </submittedName>
</protein>
<evidence type="ECO:0000256" key="1">
    <source>
        <dbReference type="SAM" id="MobiDB-lite"/>
    </source>
</evidence>
<feature type="region of interest" description="Disordered" evidence="1">
    <location>
        <begin position="167"/>
        <end position="207"/>
    </location>
</feature>
<gene>
    <name evidence="2" type="ORF">THAOC_28330</name>
</gene>
<comment type="caution">
    <text evidence="2">The sequence shown here is derived from an EMBL/GenBank/DDBJ whole genome shotgun (WGS) entry which is preliminary data.</text>
</comment>
<feature type="region of interest" description="Disordered" evidence="1">
    <location>
        <begin position="94"/>
        <end position="124"/>
    </location>
</feature>
<evidence type="ECO:0000313" key="2">
    <source>
        <dbReference type="EMBL" id="EJK52396.1"/>
    </source>
</evidence>
<feature type="compositionally biased region" description="Acidic residues" evidence="1">
    <location>
        <begin position="197"/>
        <end position="207"/>
    </location>
</feature>
<feature type="non-terminal residue" evidence="2">
    <location>
        <position position="1"/>
    </location>
</feature>
<reference evidence="2 3" key="1">
    <citation type="journal article" date="2012" name="Genome Biol.">
        <title>Genome and low-iron response of an oceanic diatom adapted to chronic iron limitation.</title>
        <authorList>
            <person name="Lommer M."/>
            <person name="Specht M."/>
            <person name="Roy A.S."/>
            <person name="Kraemer L."/>
            <person name="Andreson R."/>
            <person name="Gutowska M.A."/>
            <person name="Wolf J."/>
            <person name="Bergner S.V."/>
            <person name="Schilhabel M.B."/>
            <person name="Klostermeier U.C."/>
            <person name="Beiko R.G."/>
            <person name="Rosenstiel P."/>
            <person name="Hippler M."/>
            <person name="Laroche J."/>
        </authorList>
    </citation>
    <scope>NUCLEOTIDE SEQUENCE [LARGE SCALE GENOMIC DNA]</scope>
    <source>
        <strain evidence="2 3">CCMP1005</strain>
    </source>
</reference>
<dbReference type="EMBL" id="AGNL01039940">
    <property type="protein sequence ID" value="EJK52396.1"/>
    <property type="molecule type" value="Genomic_DNA"/>
</dbReference>
<organism evidence="2 3">
    <name type="scientific">Thalassiosira oceanica</name>
    <name type="common">Marine diatom</name>
    <dbReference type="NCBI Taxonomy" id="159749"/>
    <lineage>
        <taxon>Eukaryota</taxon>
        <taxon>Sar</taxon>
        <taxon>Stramenopiles</taxon>
        <taxon>Ochrophyta</taxon>
        <taxon>Bacillariophyta</taxon>
        <taxon>Coscinodiscophyceae</taxon>
        <taxon>Thalassiosirophycidae</taxon>
        <taxon>Thalassiosirales</taxon>
        <taxon>Thalassiosiraceae</taxon>
        <taxon>Thalassiosira</taxon>
    </lineage>
</organism>
<name>K0RU35_THAOC</name>
<sequence>ASPWGGIRRGRIEPRPLRGRALGRLVPAHGDGRAGLPPQGLREAVAAARDAVGRDPVQRLRHRRPLHGGLRVPPSATQLRLLDLAPARVRGLREAEALPEGPPPTVQDTHPGLGGPAPRPAAGHGHIGSVAIGVGLFKLMEVCKRREWLEFEVVDRHLDYDMAQMSEDSAAECPASPRDTSVGNGMARRMSPREGGYDDDDDVKGMT</sequence>
<dbReference type="AlphaFoldDB" id="K0RU35"/>
<evidence type="ECO:0000313" key="3">
    <source>
        <dbReference type="Proteomes" id="UP000266841"/>
    </source>
</evidence>
<accession>K0RU35</accession>
<keyword evidence="3" id="KW-1185">Reference proteome</keyword>
<proteinExistence type="predicted"/>